<dbReference type="Pfam" id="PF01095">
    <property type="entry name" value="Pectinesterase"/>
    <property type="match status" value="1"/>
</dbReference>
<dbReference type="GO" id="GO:0016787">
    <property type="term" value="F:hydrolase activity"/>
    <property type="evidence" value="ECO:0007669"/>
    <property type="project" value="UniProtKB-KW"/>
</dbReference>
<dbReference type="PROSITE" id="PS00503">
    <property type="entry name" value="PECTINESTERASE_2"/>
    <property type="match status" value="1"/>
</dbReference>
<dbReference type="InterPro" id="IPR012334">
    <property type="entry name" value="Pectin_lyas_fold"/>
</dbReference>
<evidence type="ECO:0000256" key="2">
    <source>
        <dbReference type="ARBA" id="ARBA00022801"/>
    </source>
</evidence>
<dbReference type="InterPro" id="IPR011050">
    <property type="entry name" value="Pectin_lyase_fold/virulence"/>
</dbReference>
<evidence type="ECO:0000256" key="3">
    <source>
        <dbReference type="ARBA" id="ARBA00023085"/>
    </source>
</evidence>
<sequence length="313" mass="34674">MDSGDLDGYDYVVDAEGSGDYESIQAAIDGAKSFPRERISILVREGVYDEKVTVHSWNPEISLIGEGETETILTHDDHFEKIGRGRNSTFFTYTLKVCGNDFRARNLTVRNTAGADEGQAVALHAEADRAEFADCRFVGNQDTVYAGGEGSRQYFRDCHVEGTTDFVFGGATAVFERCDIHSKADSYVTAASTPRNQPFGFVFADCSLTADPGVSDVYLGRPWRDHAHVAFVRTEMGSHVHPAGWHNWSRPEAEETVTYVEYDNRGPGAKTDERADWSAELTPTEAETYTKENVLLGGAPRQSAERWYRAAAR</sequence>
<dbReference type="AlphaFoldDB" id="A0ABD5U0H6"/>
<feature type="domain" description="Pectinesterase catalytic" evidence="4">
    <location>
        <begin position="11"/>
        <end position="295"/>
    </location>
</feature>
<keyword evidence="2" id="KW-0378">Hydrolase</keyword>
<organism evidence="5 6">
    <name type="scientific">Halopelagius fulvigenes</name>
    <dbReference type="NCBI Taxonomy" id="1198324"/>
    <lineage>
        <taxon>Archaea</taxon>
        <taxon>Methanobacteriati</taxon>
        <taxon>Methanobacteriota</taxon>
        <taxon>Stenosarchaea group</taxon>
        <taxon>Halobacteria</taxon>
        <taxon>Halobacteriales</taxon>
        <taxon>Haloferacaceae</taxon>
    </lineage>
</organism>
<dbReference type="EMBL" id="JBHSXH010000009">
    <property type="protein sequence ID" value="MFC6824207.1"/>
    <property type="molecule type" value="Genomic_DNA"/>
</dbReference>
<dbReference type="PANTHER" id="PTHR31321:SF57">
    <property type="entry name" value="PECTINESTERASE 53-RELATED"/>
    <property type="match status" value="1"/>
</dbReference>
<evidence type="ECO:0000256" key="1">
    <source>
        <dbReference type="ARBA" id="ARBA00008891"/>
    </source>
</evidence>
<evidence type="ECO:0000313" key="5">
    <source>
        <dbReference type="EMBL" id="MFC6824207.1"/>
    </source>
</evidence>
<keyword evidence="3" id="KW-0063">Aspartyl esterase</keyword>
<comment type="similarity">
    <text evidence="1">Belongs to the pectinesterase family.</text>
</comment>
<dbReference type="InterPro" id="IPR000070">
    <property type="entry name" value="Pectinesterase_cat"/>
</dbReference>
<dbReference type="Gene3D" id="2.160.20.10">
    <property type="entry name" value="Single-stranded right-handed beta-helix, Pectin lyase-like"/>
    <property type="match status" value="1"/>
</dbReference>
<proteinExistence type="inferred from homology"/>
<evidence type="ECO:0000313" key="6">
    <source>
        <dbReference type="Proteomes" id="UP001596408"/>
    </source>
</evidence>
<dbReference type="RefSeq" id="WP_379692875.1">
    <property type="nucleotide sequence ID" value="NZ_JBHSXH010000009.1"/>
</dbReference>
<dbReference type="SUPFAM" id="SSF51126">
    <property type="entry name" value="Pectin lyase-like"/>
    <property type="match status" value="1"/>
</dbReference>
<gene>
    <name evidence="5" type="ORF">ACFQEV_04250</name>
</gene>
<dbReference type="Proteomes" id="UP001596408">
    <property type="component" value="Unassembled WGS sequence"/>
</dbReference>
<name>A0ABD5U0H6_9EURY</name>
<comment type="caution">
    <text evidence="5">The sequence shown here is derived from an EMBL/GenBank/DDBJ whole genome shotgun (WGS) entry which is preliminary data.</text>
</comment>
<accession>A0ABD5U0H6</accession>
<dbReference type="PANTHER" id="PTHR31321">
    <property type="entry name" value="ACYL-COA THIOESTER HYDROLASE YBHC-RELATED"/>
    <property type="match status" value="1"/>
</dbReference>
<dbReference type="InterPro" id="IPR033131">
    <property type="entry name" value="Pectinesterase_Asp_AS"/>
</dbReference>
<protein>
    <submittedName>
        <fullName evidence="5">Pectinesterase family protein</fullName>
    </submittedName>
</protein>
<keyword evidence="6" id="KW-1185">Reference proteome</keyword>
<evidence type="ECO:0000259" key="4">
    <source>
        <dbReference type="Pfam" id="PF01095"/>
    </source>
</evidence>
<reference evidence="5 6" key="1">
    <citation type="journal article" date="2019" name="Int. J. Syst. Evol. Microbiol.">
        <title>The Global Catalogue of Microorganisms (GCM) 10K type strain sequencing project: providing services to taxonomists for standard genome sequencing and annotation.</title>
        <authorList>
            <consortium name="The Broad Institute Genomics Platform"/>
            <consortium name="The Broad Institute Genome Sequencing Center for Infectious Disease"/>
            <person name="Wu L."/>
            <person name="Ma J."/>
        </authorList>
    </citation>
    <scope>NUCLEOTIDE SEQUENCE [LARGE SCALE GENOMIC DNA]</scope>
    <source>
        <strain evidence="5 6">YIM 94188</strain>
    </source>
</reference>